<accession>A0A9K3PP98</accession>
<dbReference type="Proteomes" id="UP000693970">
    <property type="component" value="Unassembled WGS sequence"/>
</dbReference>
<keyword evidence="3" id="KW-1185">Reference proteome</keyword>
<evidence type="ECO:0000259" key="1">
    <source>
        <dbReference type="PROSITE" id="PS51443"/>
    </source>
</evidence>
<dbReference type="GO" id="GO:0010038">
    <property type="term" value="P:response to metal ion"/>
    <property type="evidence" value="ECO:0007669"/>
    <property type="project" value="InterPro"/>
</dbReference>
<reference evidence="2" key="1">
    <citation type="journal article" date="2021" name="Sci. Rep.">
        <title>Diploid genomic architecture of Nitzschia inconspicua, an elite biomass production diatom.</title>
        <authorList>
            <person name="Oliver A."/>
            <person name="Podell S."/>
            <person name="Pinowska A."/>
            <person name="Traller J.C."/>
            <person name="Smith S.R."/>
            <person name="McClure R."/>
            <person name="Beliaev A."/>
            <person name="Bohutskyi P."/>
            <person name="Hill E.A."/>
            <person name="Rabines A."/>
            <person name="Zheng H."/>
            <person name="Allen L.Z."/>
            <person name="Kuo A."/>
            <person name="Grigoriev I.V."/>
            <person name="Allen A.E."/>
            <person name="Hazlebeck D."/>
            <person name="Allen E.E."/>
        </authorList>
    </citation>
    <scope>NUCLEOTIDE SEQUENCE</scope>
    <source>
        <strain evidence="2">Hildebrandi</strain>
    </source>
</reference>
<organism evidence="2 3">
    <name type="scientific">Nitzschia inconspicua</name>
    <dbReference type="NCBI Taxonomy" id="303405"/>
    <lineage>
        <taxon>Eukaryota</taxon>
        <taxon>Sar</taxon>
        <taxon>Stramenopiles</taxon>
        <taxon>Ochrophyta</taxon>
        <taxon>Bacillariophyta</taxon>
        <taxon>Bacillariophyceae</taxon>
        <taxon>Bacillariophycidae</taxon>
        <taxon>Bacillariales</taxon>
        <taxon>Bacillariaceae</taxon>
        <taxon>Nitzschia</taxon>
    </lineage>
</organism>
<proteinExistence type="predicted"/>
<name>A0A9K3PP98_9STRA</name>
<dbReference type="Pfam" id="PF05023">
    <property type="entry name" value="Phytochelatin"/>
    <property type="match status" value="1"/>
</dbReference>
<sequence length="416" mass="46219">MTSMTIPKTESSRLLYSRLASSGDVESRFAMNQLLHNPMAIPQTKSLSTRIRLYKSMTVVTSIAVMAWIGLRSYNSNNNNNPATSMYHLPSEEPLSSDPHHWSDSHFQDWESFLINHSEDATAGIALVFKSQIKKEAHAQKKQAKKEGKMKRKEIKQELSHNGTVGELLYLNSTRAVRLVRHDSYNAASDFFFYQQGWEAQINQAYCAVATSAAVLNSLRGKIELPQDPLYVPFPWATQMTIVNTDCVKKAVFDVDSVKRAGLGIGMVPNLLNCFLLPQGYVAKAYPVDPDFSSQDQLKDIVINALMDEKSRVVLNYDRGGIGQGPMGHGHWSPIGAYSAEIDAFLIMDVAKYKYPPVWVPTEAMFGGVATLDLCSAMKQHDLPVDWSQDFATIGQELGCTPGYRGFVVIAPIDGI</sequence>
<evidence type="ECO:0000313" key="2">
    <source>
        <dbReference type="EMBL" id="KAG7354101.1"/>
    </source>
</evidence>
<protein>
    <submittedName>
        <fullName evidence="2">Phytochelatin synthase</fullName>
    </submittedName>
</protein>
<dbReference type="EMBL" id="JAGRRH010000016">
    <property type="protein sequence ID" value="KAG7354101.1"/>
    <property type="molecule type" value="Genomic_DNA"/>
</dbReference>
<dbReference type="InterPro" id="IPR007719">
    <property type="entry name" value="PCS_N"/>
</dbReference>
<evidence type="ECO:0000313" key="3">
    <source>
        <dbReference type="Proteomes" id="UP000693970"/>
    </source>
</evidence>
<dbReference type="PANTHER" id="PTHR33447">
    <property type="entry name" value="GLUTATHIONE GAMMA-GLUTAMYLCYSTEINYLTRANSFERASE"/>
    <property type="match status" value="1"/>
</dbReference>
<dbReference type="PANTHER" id="PTHR33447:SF20">
    <property type="entry name" value="GLUTATHIONE GAMMA-GLUTAMYLCYSTEINYLTRANSFERASE"/>
    <property type="match status" value="1"/>
</dbReference>
<gene>
    <name evidence="2" type="ORF">IV203_003457</name>
</gene>
<dbReference type="GO" id="GO:0046938">
    <property type="term" value="P:phytochelatin biosynthetic process"/>
    <property type="evidence" value="ECO:0007669"/>
    <property type="project" value="InterPro"/>
</dbReference>
<reference evidence="2" key="2">
    <citation type="submission" date="2021-04" db="EMBL/GenBank/DDBJ databases">
        <authorList>
            <person name="Podell S."/>
        </authorList>
    </citation>
    <scope>NUCLEOTIDE SEQUENCE</scope>
    <source>
        <strain evidence="2">Hildebrandi</strain>
    </source>
</reference>
<dbReference type="InterPro" id="IPR040409">
    <property type="entry name" value="PCS-like"/>
</dbReference>
<dbReference type="OrthoDB" id="448954at2759"/>
<dbReference type="PROSITE" id="PS51443">
    <property type="entry name" value="PCS"/>
    <property type="match status" value="1"/>
</dbReference>
<comment type="caution">
    <text evidence="2">The sequence shown here is derived from an EMBL/GenBank/DDBJ whole genome shotgun (WGS) entry which is preliminary data.</text>
</comment>
<feature type="domain" description="Peptidase C83" evidence="1">
    <location>
        <begin position="153"/>
        <end position="390"/>
    </location>
</feature>
<dbReference type="GO" id="GO:0046872">
    <property type="term" value="F:metal ion binding"/>
    <property type="evidence" value="ECO:0007669"/>
    <property type="project" value="InterPro"/>
</dbReference>
<dbReference type="GO" id="GO:0016756">
    <property type="term" value="F:glutathione gamma-glutamylcysteinyltransferase activity"/>
    <property type="evidence" value="ECO:0007669"/>
    <property type="project" value="InterPro"/>
</dbReference>
<dbReference type="AlphaFoldDB" id="A0A9K3PP98"/>